<name>A0A8S4NK59_OWEFU</name>
<feature type="non-terminal residue" evidence="1">
    <location>
        <position position="126"/>
    </location>
</feature>
<dbReference type="EMBL" id="CAIIXF020000004">
    <property type="protein sequence ID" value="CAH1781395.1"/>
    <property type="molecule type" value="Genomic_DNA"/>
</dbReference>
<dbReference type="AlphaFoldDB" id="A0A8S4NK59"/>
<sequence length="126" mass="14255">WNDSPLPLCVEEGRLIGHFTSSIAGVYTMPGQTRGVNQVTWRDESLDHPLPRRVIEDEPCILDVKSEDEMRGAALESRASDAHQEIKLPDYLQDLMKRSTGGLQEHQKEAVKRLLYSYQDVFAASD</sequence>
<dbReference type="Proteomes" id="UP000749559">
    <property type="component" value="Unassembled WGS sequence"/>
</dbReference>
<keyword evidence="2" id="KW-1185">Reference proteome</keyword>
<evidence type="ECO:0000313" key="1">
    <source>
        <dbReference type="EMBL" id="CAH1781395.1"/>
    </source>
</evidence>
<organism evidence="1 2">
    <name type="scientific">Owenia fusiformis</name>
    <name type="common">Polychaete worm</name>
    <dbReference type="NCBI Taxonomy" id="6347"/>
    <lineage>
        <taxon>Eukaryota</taxon>
        <taxon>Metazoa</taxon>
        <taxon>Spiralia</taxon>
        <taxon>Lophotrochozoa</taxon>
        <taxon>Annelida</taxon>
        <taxon>Polychaeta</taxon>
        <taxon>Sedentaria</taxon>
        <taxon>Canalipalpata</taxon>
        <taxon>Sabellida</taxon>
        <taxon>Oweniida</taxon>
        <taxon>Oweniidae</taxon>
        <taxon>Owenia</taxon>
    </lineage>
</organism>
<accession>A0A8S4NK59</accession>
<gene>
    <name evidence="1" type="ORF">OFUS_LOCUS7978</name>
</gene>
<evidence type="ECO:0000313" key="2">
    <source>
        <dbReference type="Proteomes" id="UP000749559"/>
    </source>
</evidence>
<proteinExistence type="predicted"/>
<protein>
    <submittedName>
        <fullName evidence="1">Uncharacterized protein</fullName>
    </submittedName>
</protein>
<comment type="caution">
    <text evidence="1">The sequence shown here is derived from an EMBL/GenBank/DDBJ whole genome shotgun (WGS) entry which is preliminary data.</text>
</comment>
<reference evidence="1" key="1">
    <citation type="submission" date="2022-03" db="EMBL/GenBank/DDBJ databases">
        <authorList>
            <person name="Martin C."/>
        </authorList>
    </citation>
    <scope>NUCLEOTIDE SEQUENCE</scope>
</reference>
<feature type="non-terminal residue" evidence="1">
    <location>
        <position position="1"/>
    </location>
</feature>